<gene>
    <name evidence="2" type="ORF">ACFQGH_16875</name>
</gene>
<dbReference type="AlphaFoldDB" id="A0ABD5VD71"/>
<name>A0ABD5VD71_9EURY</name>
<reference evidence="2 3" key="1">
    <citation type="journal article" date="2019" name="Int. J. Syst. Evol. Microbiol.">
        <title>The Global Catalogue of Microorganisms (GCM) 10K type strain sequencing project: providing services to taxonomists for standard genome sequencing and annotation.</title>
        <authorList>
            <consortium name="The Broad Institute Genomics Platform"/>
            <consortium name="The Broad Institute Genome Sequencing Center for Infectious Disease"/>
            <person name="Wu L."/>
            <person name="Ma J."/>
        </authorList>
    </citation>
    <scope>NUCLEOTIDE SEQUENCE [LARGE SCALE GENOMIC DNA]</scope>
    <source>
        <strain evidence="2 3">CGMCC 1.3240</strain>
    </source>
</reference>
<feature type="transmembrane region" description="Helical" evidence="1">
    <location>
        <begin position="26"/>
        <end position="53"/>
    </location>
</feature>
<evidence type="ECO:0000256" key="1">
    <source>
        <dbReference type="SAM" id="Phobius"/>
    </source>
</evidence>
<keyword evidence="1" id="KW-0812">Transmembrane</keyword>
<proteinExistence type="predicted"/>
<keyword evidence="3" id="KW-1185">Reference proteome</keyword>
<keyword evidence="1" id="KW-1133">Transmembrane helix</keyword>
<evidence type="ECO:0000313" key="3">
    <source>
        <dbReference type="Proteomes" id="UP001596312"/>
    </source>
</evidence>
<dbReference type="Proteomes" id="UP001596312">
    <property type="component" value="Unassembled WGS sequence"/>
</dbReference>
<evidence type="ECO:0000313" key="2">
    <source>
        <dbReference type="EMBL" id="MFC6906869.1"/>
    </source>
</evidence>
<accession>A0ABD5VD71</accession>
<dbReference type="RefSeq" id="WP_340605451.1">
    <property type="nucleotide sequence ID" value="NZ_JBBMXV010000006.1"/>
</dbReference>
<protein>
    <submittedName>
        <fullName evidence="2">Uncharacterized protein</fullName>
    </submittedName>
</protein>
<dbReference type="EMBL" id="JBHSXQ010000006">
    <property type="protein sequence ID" value="MFC6906869.1"/>
    <property type="molecule type" value="Genomic_DNA"/>
</dbReference>
<organism evidence="2 3">
    <name type="scientific">Halalkalicoccus tibetensis</name>
    <dbReference type="NCBI Taxonomy" id="175632"/>
    <lineage>
        <taxon>Archaea</taxon>
        <taxon>Methanobacteriati</taxon>
        <taxon>Methanobacteriota</taxon>
        <taxon>Stenosarchaea group</taxon>
        <taxon>Halobacteria</taxon>
        <taxon>Halobacteriales</taxon>
        <taxon>Halococcaceae</taxon>
        <taxon>Halalkalicoccus</taxon>
    </lineage>
</organism>
<sequence>MAAESLDEHARQRRRQRAVATLRERVLPLLAVLAVGVLIGVLVASGATTSIAITVPGA</sequence>
<comment type="caution">
    <text evidence="2">The sequence shown here is derived from an EMBL/GenBank/DDBJ whole genome shotgun (WGS) entry which is preliminary data.</text>
</comment>
<keyword evidence="1" id="KW-0472">Membrane</keyword>